<evidence type="ECO:0000259" key="6">
    <source>
        <dbReference type="Pfam" id="PF17768"/>
    </source>
</evidence>
<dbReference type="InterPro" id="IPR041122">
    <property type="entry name" value="RecJ_OB"/>
</dbReference>
<dbReference type="RefSeq" id="WP_317958133.1">
    <property type="nucleotide sequence ID" value="NZ_BSKO01000001.1"/>
</dbReference>
<comment type="caution">
    <text evidence="7">The sequence shown here is derived from an EMBL/GenBank/DDBJ whole genome shotgun (WGS) entry which is preliminary data.</text>
</comment>
<proteinExistence type="inferred from homology"/>
<feature type="domain" description="DDH" evidence="5">
    <location>
        <begin position="21"/>
        <end position="160"/>
    </location>
</feature>
<evidence type="ECO:0000313" key="7">
    <source>
        <dbReference type="EMBL" id="GLO66259.1"/>
    </source>
</evidence>
<dbReference type="Pfam" id="PF01368">
    <property type="entry name" value="DHH"/>
    <property type="match status" value="1"/>
</dbReference>
<dbReference type="InterPro" id="IPR038763">
    <property type="entry name" value="DHH_sf"/>
</dbReference>
<dbReference type="Pfam" id="PF17768">
    <property type="entry name" value="RecJ_OB"/>
    <property type="match status" value="1"/>
</dbReference>
<evidence type="ECO:0000256" key="1">
    <source>
        <dbReference type="ARBA" id="ARBA00005915"/>
    </source>
</evidence>
<evidence type="ECO:0000256" key="3">
    <source>
        <dbReference type="ARBA" id="ARBA00022801"/>
    </source>
</evidence>
<evidence type="ECO:0000313" key="8">
    <source>
        <dbReference type="Proteomes" id="UP001275436"/>
    </source>
</evidence>
<keyword evidence="3" id="KW-0378">Hydrolase</keyword>
<dbReference type="PANTHER" id="PTHR30255">
    <property type="entry name" value="SINGLE-STRANDED-DNA-SPECIFIC EXONUCLEASE RECJ"/>
    <property type="match status" value="1"/>
</dbReference>
<dbReference type="EMBL" id="BSKO01000001">
    <property type="protein sequence ID" value="GLO66259.1"/>
    <property type="molecule type" value="Genomic_DNA"/>
</dbReference>
<dbReference type="SUPFAM" id="SSF64182">
    <property type="entry name" value="DHH phosphoesterases"/>
    <property type="match status" value="1"/>
</dbReference>
<dbReference type="Gene3D" id="3.90.1640.30">
    <property type="match status" value="1"/>
</dbReference>
<reference evidence="7 8" key="1">
    <citation type="submission" date="2023-02" db="EMBL/GenBank/DDBJ databases">
        <title>Oceanobacillus kimchii IFOP_LL358 isolated form Alexandrium catenella lab strain.</title>
        <authorList>
            <person name="Gajardo G."/>
            <person name="Ueki S."/>
            <person name="Maruyama F."/>
        </authorList>
    </citation>
    <scope>NUCLEOTIDE SEQUENCE [LARGE SCALE GENOMIC DNA]</scope>
    <source>
        <strain evidence="7 8">IFOP_LL358</strain>
    </source>
</reference>
<keyword evidence="8" id="KW-1185">Reference proteome</keyword>
<gene>
    <name evidence="7" type="ORF">MACH08_20430</name>
</gene>
<evidence type="ECO:0000256" key="2">
    <source>
        <dbReference type="ARBA" id="ARBA00022722"/>
    </source>
</evidence>
<keyword evidence="4" id="KW-0269">Exonuclease</keyword>
<evidence type="ECO:0000259" key="5">
    <source>
        <dbReference type="Pfam" id="PF01368"/>
    </source>
</evidence>
<dbReference type="Proteomes" id="UP001275436">
    <property type="component" value="Unassembled WGS sequence"/>
</dbReference>
<dbReference type="Gene3D" id="2.40.50.460">
    <property type="match status" value="1"/>
</dbReference>
<dbReference type="PANTHER" id="PTHR30255:SF2">
    <property type="entry name" value="SINGLE-STRANDED-DNA-SPECIFIC EXONUCLEASE RECJ"/>
    <property type="match status" value="1"/>
</dbReference>
<sequence>MLRNIHKAIERFNSAIKYNEKIVIHSDIDPDGISATVIMYDYIKKLERKALIAHAERSDGHGVVADQIDKDVDLLIIVDSSSSEVDEVNKLAEHMDVIILDHHNVEESNITLNAILVNPNQQGCEYPNKDISGAGVTFRFIEALDYTYKKTNINRYLDLVGLSLLSDQMKMNNLENRYFVDKGMSKINNVGLLALIRANKHDPDKVNAQIMNFDIIPVLNTTTRNDEIKKAFSLLLENDYFKALKKAEYLIKDNKKRKEKVKELYKDYQQNAILDKFVYAIDKNATKNYNGLVATKFAQDHHKPSFVLKDDGDIYQGSYRSYGDFDLQSFLKKCPYTMLAAGHPGAGGFKVKTKDFEAFRLYVDENIDNELFKQVLEYDLELTEEDLTWNLVNEIEKFDRIWGNSNPKITVKINDVFVEDREVFPQNNPSHTKIKADLFDSLKFNDADYADDIGAWDKVHLLGNISINEWQGNKRVQLFIDDYRKN</sequence>
<comment type="similarity">
    <text evidence="1">Belongs to the RecJ family.</text>
</comment>
<feature type="domain" description="RecJ OB" evidence="6">
    <location>
        <begin position="378"/>
        <end position="482"/>
    </location>
</feature>
<organism evidence="7 8">
    <name type="scientific">Oceanobacillus kimchii</name>
    <dbReference type="NCBI Taxonomy" id="746691"/>
    <lineage>
        <taxon>Bacteria</taxon>
        <taxon>Bacillati</taxon>
        <taxon>Bacillota</taxon>
        <taxon>Bacilli</taxon>
        <taxon>Bacillales</taxon>
        <taxon>Bacillaceae</taxon>
        <taxon>Oceanobacillus</taxon>
    </lineage>
</organism>
<protein>
    <recommendedName>
        <fullName evidence="9">Single-stranded-DNA-specific exonuclease RecJ</fullName>
    </recommendedName>
</protein>
<dbReference type="InterPro" id="IPR051673">
    <property type="entry name" value="SSDNA_exonuclease_RecJ"/>
</dbReference>
<accession>A0ABQ5TKY9</accession>
<evidence type="ECO:0008006" key="9">
    <source>
        <dbReference type="Google" id="ProtNLM"/>
    </source>
</evidence>
<evidence type="ECO:0000256" key="4">
    <source>
        <dbReference type="ARBA" id="ARBA00022839"/>
    </source>
</evidence>
<dbReference type="InterPro" id="IPR001667">
    <property type="entry name" value="DDH_dom"/>
</dbReference>
<name>A0ABQ5TKY9_9BACI</name>
<keyword evidence="2" id="KW-0540">Nuclease</keyword>